<evidence type="ECO:0000313" key="7">
    <source>
        <dbReference type="EMBL" id="KAG1536631.1"/>
    </source>
</evidence>
<organism evidence="7 8">
    <name type="scientific">Rhizopus oryzae</name>
    <name type="common">Mucormycosis agent</name>
    <name type="synonym">Rhizopus arrhizus var. delemar</name>
    <dbReference type="NCBI Taxonomy" id="64495"/>
    <lineage>
        <taxon>Eukaryota</taxon>
        <taxon>Fungi</taxon>
        <taxon>Fungi incertae sedis</taxon>
        <taxon>Mucoromycota</taxon>
        <taxon>Mucoromycotina</taxon>
        <taxon>Mucoromycetes</taxon>
        <taxon>Mucorales</taxon>
        <taxon>Mucorineae</taxon>
        <taxon>Rhizopodaceae</taxon>
        <taxon>Rhizopus</taxon>
    </lineage>
</organism>
<dbReference type="InterPro" id="IPR009088">
    <property type="entry name" value="TFIIA_b-brl"/>
</dbReference>
<feature type="compositionally biased region" description="Low complexity" evidence="6">
    <location>
        <begin position="174"/>
        <end position="187"/>
    </location>
</feature>
<feature type="region of interest" description="Disordered" evidence="6">
    <location>
        <begin position="278"/>
        <end position="315"/>
    </location>
</feature>
<feature type="compositionally biased region" description="Basic and acidic residues" evidence="6">
    <location>
        <begin position="59"/>
        <end position="69"/>
    </location>
</feature>
<evidence type="ECO:0000256" key="2">
    <source>
        <dbReference type="ARBA" id="ARBA00010059"/>
    </source>
</evidence>
<proteinExistence type="inferred from homology"/>
<dbReference type="PANTHER" id="PTHR12694">
    <property type="entry name" value="TRANSCRIPTION INITIATION FACTOR IIA SUBUNIT 1"/>
    <property type="match status" value="1"/>
</dbReference>
<comment type="similarity">
    <text evidence="2">Belongs to the TFIIA subunit 1 family.</text>
</comment>
<sequence>MSNAIVANVYRYVIDEVINQVRGDFEDMGIDESVLQELQRSWESKVARSRVANFGFMKDDTFYDDEHPDQQGLNGGHDNEDTESNNHPILQYPSNQEYTQSSDTTPSAASLATLAANSSRVQQQHHHQQQQQQQQQQQPHQQQSNFGLPPPPRMISDPSTLVNPYHMMQSSLANNGSNNTRPQNNNNSYLPDLQLPGIPKPNLPQNDGACDELLTTEEIDRRIEDIIQSNQDDQVENSITFSATSFSGKPISLDSLPTNVKQLMIDAKEKAMKKNIKTRLIPQLDGEGDDEGGDEDDINSDLDDTDDEDEEGEGGEEIEHIILCLYDKVTRTKNKWKCVLKDGIMLVNGRDYLFHRATGDFEW</sequence>
<dbReference type="GO" id="GO:0006367">
    <property type="term" value="P:transcription initiation at RNA polymerase II promoter"/>
    <property type="evidence" value="ECO:0007669"/>
    <property type="project" value="InterPro"/>
</dbReference>
<reference evidence="7" key="1">
    <citation type="journal article" date="2020" name="Microb. Genom.">
        <title>Genetic diversity of clinical and environmental Mucorales isolates obtained from an investigation of mucormycosis cases among solid organ transplant recipients.</title>
        <authorList>
            <person name="Nguyen M.H."/>
            <person name="Kaul D."/>
            <person name="Muto C."/>
            <person name="Cheng S.J."/>
            <person name="Richter R.A."/>
            <person name="Bruno V.M."/>
            <person name="Liu G."/>
            <person name="Beyhan S."/>
            <person name="Sundermann A.J."/>
            <person name="Mounaud S."/>
            <person name="Pasculle A.W."/>
            <person name="Nierman W.C."/>
            <person name="Driscoll E."/>
            <person name="Cumbie R."/>
            <person name="Clancy C.J."/>
            <person name="Dupont C.L."/>
        </authorList>
    </citation>
    <scope>NUCLEOTIDE SEQUENCE</scope>
    <source>
        <strain evidence="7">GL16</strain>
    </source>
</reference>
<evidence type="ECO:0000256" key="5">
    <source>
        <dbReference type="ARBA" id="ARBA00074154"/>
    </source>
</evidence>
<comment type="caution">
    <text evidence="7">The sequence shown here is derived from an EMBL/GenBank/DDBJ whole genome shotgun (WGS) entry which is preliminary data.</text>
</comment>
<name>A0A9P6Y0G4_RHIOR</name>
<dbReference type="Proteomes" id="UP000717996">
    <property type="component" value="Unassembled WGS sequence"/>
</dbReference>
<keyword evidence="4" id="KW-0539">Nucleus</keyword>
<dbReference type="OrthoDB" id="6275927at2759"/>
<evidence type="ECO:0000256" key="1">
    <source>
        <dbReference type="ARBA" id="ARBA00004123"/>
    </source>
</evidence>
<dbReference type="SMART" id="SM01371">
    <property type="entry name" value="TFIIA"/>
    <property type="match status" value="1"/>
</dbReference>
<feature type="compositionally biased region" description="Polar residues" evidence="6">
    <location>
        <begin position="85"/>
        <end position="100"/>
    </location>
</feature>
<dbReference type="FunFam" id="1.10.287.100:FF:000001">
    <property type="entry name" value="Transcription initiation factor IIA subunit"/>
    <property type="match status" value="1"/>
</dbReference>
<dbReference type="PANTHER" id="PTHR12694:SF8">
    <property type="entry name" value="TRANSCRIPTION INITIATION FACTOR IIA SUBUNIT 1"/>
    <property type="match status" value="1"/>
</dbReference>
<feature type="compositionally biased region" description="Polar residues" evidence="6">
    <location>
        <begin position="157"/>
        <end position="173"/>
    </location>
</feature>
<dbReference type="Gene3D" id="2.30.18.10">
    <property type="entry name" value="Transcription factor IIA (TFIIA), beta-barrel domain"/>
    <property type="match status" value="1"/>
</dbReference>
<evidence type="ECO:0000256" key="6">
    <source>
        <dbReference type="SAM" id="MobiDB-lite"/>
    </source>
</evidence>
<dbReference type="Gene3D" id="1.10.287.100">
    <property type="match status" value="1"/>
</dbReference>
<dbReference type="SUPFAM" id="SSF50784">
    <property type="entry name" value="Transcription factor IIA (TFIIA), beta-barrel domain"/>
    <property type="match status" value="1"/>
</dbReference>
<dbReference type="SUPFAM" id="SSF47396">
    <property type="entry name" value="Transcription factor IIA (TFIIA), alpha-helical domain"/>
    <property type="match status" value="1"/>
</dbReference>
<gene>
    <name evidence="7" type="ORF">G6F51_010857</name>
</gene>
<feature type="compositionally biased region" description="Low complexity" evidence="6">
    <location>
        <begin position="101"/>
        <end position="119"/>
    </location>
</feature>
<feature type="region of interest" description="Disordered" evidence="6">
    <location>
        <begin position="59"/>
        <end position="201"/>
    </location>
</feature>
<evidence type="ECO:0000256" key="3">
    <source>
        <dbReference type="ARBA" id="ARBA00023163"/>
    </source>
</evidence>
<dbReference type="AlphaFoldDB" id="A0A9P6Y0G4"/>
<dbReference type="InterPro" id="IPR004855">
    <property type="entry name" value="TFIIA_asu/bsu"/>
</dbReference>
<dbReference type="CDD" id="cd07976">
    <property type="entry name" value="TFIIA_alpha_beta_like"/>
    <property type="match status" value="2"/>
</dbReference>
<evidence type="ECO:0000256" key="4">
    <source>
        <dbReference type="ARBA" id="ARBA00023242"/>
    </source>
</evidence>
<dbReference type="Pfam" id="PF03153">
    <property type="entry name" value="TFIIA"/>
    <property type="match status" value="1"/>
</dbReference>
<comment type="subcellular location">
    <subcellularLocation>
        <location evidence="1">Nucleus</location>
    </subcellularLocation>
</comment>
<feature type="compositionally biased region" description="Acidic residues" evidence="6">
    <location>
        <begin position="286"/>
        <end position="315"/>
    </location>
</feature>
<keyword evidence="3" id="KW-0804">Transcription</keyword>
<dbReference type="OMA" id="QKCTGEA"/>
<evidence type="ECO:0000313" key="8">
    <source>
        <dbReference type="Proteomes" id="UP000717996"/>
    </source>
</evidence>
<protein>
    <recommendedName>
        <fullName evidence="5">Transcription initiation factor IIA large subunit</fullName>
    </recommendedName>
</protein>
<dbReference type="EMBL" id="JAANIT010002375">
    <property type="protein sequence ID" value="KAG1536631.1"/>
    <property type="molecule type" value="Genomic_DNA"/>
</dbReference>
<accession>A0A9P6Y0G4</accession>
<dbReference type="GO" id="GO:0005672">
    <property type="term" value="C:transcription factor TFIIA complex"/>
    <property type="evidence" value="ECO:0007669"/>
    <property type="project" value="InterPro"/>
</dbReference>
<feature type="compositionally biased region" description="Low complexity" evidence="6">
    <location>
        <begin position="129"/>
        <end position="143"/>
    </location>
</feature>